<dbReference type="InterPro" id="IPR011990">
    <property type="entry name" value="TPR-like_helical_dom_sf"/>
</dbReference>
<sequence>MNRSGRIFIVLFTFFLLSASTSRAMDTSGVFYGAIVPDEDIASGANDKPKWMVLWELGRKLVREGELQDAVKVYSLLLVREKNIDEARWELARIRVSLGELDKAAVLLETILERSPDQIRALNGLASISKLNGHLDRAVSLYRHVADTLDPENSISLMGLSQSLLALGKKKEAIPYLEKLAQDESDIQSRRDLAFSYYELGLYELGRPLSASLAAIENADLSYIILAARLHSLLDRKSQAAQYWNRVVAASPQDQEAHLWLSSYYEKKKQYKDALRHYLVLHSISPDEPKYLFSIARGYMAGNNMKEALAYLNEYLSHKPFDKKAIRELINIHVALGDEGETLASLDRYFEVESHPSTGQLKQAARLYDEVGRYHDAIPIYRKLLKKNPNDRQILATLANDLLAIGEDEGALIILSDLARISPENKEIYVAMAGLLAKLNRHNERIAILEAINLLDPEDDDVTLDLVMLYSRKGDFGKSFSLFSSVEDKGFESPALLEKRAAVFLLHGLAEHALRDYEELLRIDTERDDIRLKSIQITGSLGLNSALESHVEILISKIKRTPDGAGEQGGGLLHGALLTSLGVQEYIRIANSYRDAGRYETALAMYREAELESRDSENFCSLVCLEKAKLYQDQGMKFEAEQALRMALLQGDDRWRAMTNLVQLGLDGKNMGDAGLWLTLLRYVTSQENISPSLSRSLEMQRQFLEILWDIAGGKYQAAIRKIKSLQVSLAEHQSVWFETPITRYHTDIELLRSYMGLEEYDLALALCRDLIGSNRLRLLPQVFFYRVLTETGSEEEASAQFETLLRIAGRDLGQLLELASYFQEAGDLESLKKVLTVARQKEPASYRVMIDLAKVYVDLNDFAGIYSVLDQMKKDFPGNIQLKGIAALVYFQKGENEKGLESCEAVLAIQEYRADILLLKARILWRSRQQDQALEVFHDYLAVTAESLFRDSAAGEGIEVPADVEDTFWQKITRVPDSDNRYIDNVMSPSFVGSIENHDVSRLAVPFYALYQWQKLFSEELQARRALARDEYLGASHYFSQMLVKYPNDPILLFDLAETYSHLGRSEDEALLYSKLHMIDPTYPGLSAAEERNRLKLQPRLIGTYRFRKEEGWDGYKDIRESSVKTGYNRSLAPGQNVQVEMSHHRYTDAESEESLMSNRFYAFYRGNMFHRVDVKVGAGVDALENDEGDTGLFSLEMNSRITDKVKGTVSYYRDVVTDTLASLGRNIVADKVKGSLSFDLSQYFTTGGSYDMDTYSDGNEFHGYSLWASVIFMTEPALLRFTYMYDFQDAREGNQEDGPLLADGFSDLDHPYWSPKNYWENSFHIYWQQHILSDMLEKEVPSYYTVEYILDYDSTGHERQSLKGGFSVELTSHFILESALEFVSSDNYRTKDLSLTAVYRW</sequence>
<dbReference type="SUPFAM" id="SSF48452">
    <property type="entry name" value="TPR-like"/>
    <property type="match status" value="4"/>
</dbReference>
<dbReference type="EMBL" id="JACNJZ010000037">
    <property type="protein sequence ID" value="MBC8316494.1"/>
    <property type="molecule type" value="Genomic_DNA"/>
</dbReference>
<dbReference type="Pfam" id="PF14559">
    <property type="entry name" value="TPR_19"/>
    <property type="match status" value="2"/>
</dbReference>
<evidence type="ECO:0000256" key="4">
    <source>
        <dbReference type="SAM" id="SignalP"/>
    </source>
</evidence>
<dbReference type="Gene3D" id="1.25.40.10">
    <property type="entry name" value="Tetratricopeptide repeat domain"/>
    <property type="match status" value="4"/>
</dbReference>
<protein>
    <submittedName>
        <fullName evidence="5">Tetratricopeptide repeat protein</fullName>
    </submittedName>
</protein>
<evidence type="ECO:0000313" key="5">
    <source>
        <dbReference type="EMBL" id="MBC8316494.1"/>
    </source>
</evidence>
<accession>A0A8J6NCU8</accession>
<keyword evidence="4" id="KW-0732">Signal</keyword>
<dbReference type="InterPro" id="IPR051012">
    <property type="entry name" value="CellSynth/LPSAsmb/PSIAsmb"/>
</dbReference>
<feature type="signal peptide" evidence="4">
    <location>
        <begin position="1"/>
        <end position="24"/>
    </location>
</feature>
<organism evidence="5 6">
    <name type="scientific">Candidatus Desulfobia pelagia</name>
    <dbReference type="NCBI Taxonomy" id="2841692"/>
    <lineage>
        <taxon>Bacteria</taxon>
        <taxon>Pseudomonadati</taxon>
        <taxon>Thermodesulfobacteriota</taxon>
        <taxon>Desulfobulbia</taxon>
        <taxon>Desulfobulbales</taxon>
        <taxon>Desulfobulbaceae</taxon>
        <taxon>Candidatus Desulfobia</taxon>
    </lineage>
</organism>
<keyword evidence="1" id="KW-0677">Repeat</keyword>
<evidence type="ECO:0000313" key="6">
    <source>
        <dbReference type="Proteomes" id="UP000614424"/>
    </source>
</evidence>
<keyword evidence="2 3" id="KW-0802">TPR repeat</keyword>
<proteinExistence type="predicted"/>
<dbReference type="Proteomes" id="UP000614424">
    <property type="component" value="Unassembled WGS sequence"/>
</dbReference>
<feature type="chain" id="PRO_5035183443" evidence="4">
    <location>
        <begin position="25"/>
        <end position="1403"/>
    </location>
</feature>
<dbReference type="PANTHER" id="PTHR45586:SF1">
    <property type="entry name" value="LIPOPOLYSACCHARIDE ASSEMBLY PROTEIN B"/>
    <property type="match status" value="1"/>
</dbReference>
<gene>
    <name evidence="5" type="ORF">H8E41_01215</name>
</gene>
<dbReference type="SMART" id="SM00028">
    <property type="entry name" value="TPR"/>
    <property type="match status" value="13"/>
</dbReference>
<name>A0A8J6NCU8_9BACT</name>
<comment type="caution">
    <text evidence="5">The sequence shown here is derived from an EMBL/GenBank/DDBJ whole genome shotgun (WGS) entry which is preliminary data.</text>
</comment>
<dbReference type="Pfam" id="PF13432">
    <property type="entry name" value="TPR_16"/>
    <property type="match status" value="1"/>
</dbReference>
<dbReference type="InterPro" id="IPR019734">
    <property type="entry name" value="TPR_rpt"/>
</dbReference>
<dbReference type="PROSITE" id="PS50005">
    <property type="entry name" value="TPR"/>
    <property type="match status" value="1"/>
</dbReference>
<feature type="repeat" description="TPR" evidence="3">
    <location>
        <begin position="358"/>
        <end position="391"/>
    </location>
</feature>
<dbReference type="PANTHER" id="PTHR45586">
    <property type="entry name" value="TPR REPEAT-CONTAINING PROTEIN PA4667"/>
    <property type="match status" value="1"/>
</dbReference>
<reference evidence="5 6" key="1">
    <citation type="submission" date="2020-08" db="EMBL/GenBank/DDBJ databases">
        <title>Bridging the membrane lipid divide: bacteria of the FCB group superphylum have the potential to synthesize archaeal ether lipids.</title>
        <authorList>
            <person name="Villanueva L."/>
            <person name="Von Meijenfeldt F.A.B."/>
            <person name="Westbye A.B."/>
            <person name="Yadav S."/>
            <person name="Hopmans E.C."/>
            <person name="Dutilh B.E."/>
            <person name="Sinninghe Damste J.S."/>
        </authorList>
    </citation>
    <scope>NUCLEOTIDE SEQUENCE [LARGE SCALE GENOMIC DNA]</scope>
    <source>
        <strain evidence="5">NIOZ-UU47</strain>
    </source>
</reference>
<evidence type="ECO:0000256" key="3">
    <source>
        <dbReference type="PROSITE-ProRule" id="PRU00339"/>
    </source>
</evidence>
<evidence type="ECO:0000256" key="1">
    <source>
        <dbReference type="ARBA" id="ARBA00022737"/>
    </source>
</evidence>
<evidence type="ECO:0000256" key="2">
    <source>
        <dbReference type="ARBA" id="ARBA00022803"/>
    </source>
</evidence>